<dbReference type="SMART" id="SM00490">
    <property type="entry name" value="HELICc"/>
    <property type="match status" value="1"/>
</dbReference>
<dbReference type="InterPro" id="IPR044742">
    <property type="entry name" value="DEAD/DEAH_RhlB"/>
</dbReference>
<dbReference type="PROSITE" id="PS51194">
    <property type="entry name" value="HELICASE_CTER"/>
    <property type="match status" value="1"/>
</dbReference>
<dbReference type="PROSITE" id="PS51195">
    <property type="entry name" value="Q_MOTIF"/>
    <property type="match status" value="1"/>
</dbReference>
<reference evidence="12" key="1">
    <citation type="submission" date="2023-07" db="EMBL/GenBank/DDBJ databases">
        <title>The genome sequence of Rhodocytophaga aerolata KACC 12507.</title>
        <authorList>
            <person name="Zhang X."/>
        </authorList>
    </citation>
    <scope>NUCLEOTIDE SEQUENCE</scope>
    <source>
        <strain evidence="12">KACC 12507</strain>
    </source>
</reference>
<dbReference type="InterPro" id="IPR000629">
    <property type="entry name" value="RNA-helicase_DEAD-box_CS"/>
</dbReference>
<dbReference type="InterPro" id="IPR050079">
    <property type="entry name" value="DEAD_box_RNA_helicase"/>
</dbReference>
<dbReference type="Gene3D" id="3.40.50.300">
    <property type="entry name" value="P-loop containing nucleotide triphosphate hydrolases"/>
    <property type="match status" value="2"/>
</dbReference>
<organism evidence="12 13">
    <name type="scientific">Rhodocytophaga aerolata</name>
    <dbReference type="NCBI Taxonomy" id="455078"/>
    <lineage>
        <taxon>Bacteria</taxon>
        <taxon>Pseudomonadati</taxon>
        <taxon>Bacteroidota</taxon>
        <taxon>Cytophagia</taxon>
        <taxon>Cytophagales</taxon>
        <taxon>Rhodocytophagaceae</taxon>
        <taxon>Rhodocytophaga</taxon>
    </lineage>
</organism>
<feature type="region of interest" description="Disordered" evidence="8">
    <location>
        <begin position="372"/>
        <end position="418"/>
    </location>
</feature>
<dbReference type="InterPro" id="IPR001650">
    <property type="entry name" value="Helicase_C-like"/>
</dbReference>
<feature type="short sequence motif" description="Q motif" evidence="6">
    <location>
        <begin position="1"/>
        <end position="29"/>
    </location>
</feature>
<dbReference type="PROSITE" id="PS00039">
    <property type="entry name" value="DEAD_ATP_HELICASE"/>
    <property type="match status" value="1"/>
</dbReference>
<dbReference type="GO" id="GO:0016787">
    <property type="term" value="F:hydrolase activity"/>
    <property type="evidence" value="ECO:0007669"/>
    <property type="project" value="UniProtKB-KW"/>
</dbReference>
<evidence type="ECO:0000256" key="7">
    <source>
        <dbReference type="RuleBase" id="RU000492"/>
    </source>
</evidence>
<dbReference type="Pfam" id="PF00271">
    <property type="entry name" value="Helicase_C"/>
    <property type="match status" value="1"/>
</dbReference>
<comment type="similarity">
    <text evidence="5 7">Belongs to the DEAD box helicase family.</text>
</comment>
<evidence type="ECO:0000256" key="8">
    <source>
        <dbReference type="SAM" id="MobiDB-lite"/>
    </source>
</evidence>
<feature type="domain" description="Helicase ATP-binding" evidence="9">
    <location>
        <begin position="32"/>
        <end position="207"/>
    </location>
</feature>
<dbReference type="GO" id="GO:0004386">
    <property type="term" value="F:helicase activity"/>
    <property type="evidence" value="ECO:0007669"/>
    <property type="project" value="UniProtKB-KW"/>
</dbReference>
<keyword evidence="13" id="KW-1185">Reference proteome</keyword>
<dbReference type="CDD" id="cd18787">
    <property type="entry name" value="SF2_C_DEAD"/>
    <property type="match status" value="1"/>
</dbReference>
<evidence type="ECO:0000256" key="6">
    <source>
        <dbReference type="PROSITE-ProRule" id="PRU00552"/>
    </source>
</evidence>
<dbReference type="EMBL" id="JAUKPO010000013">
    <property type="protein sequence ID" value="MDO1448677.1"/>
    <property type="molecule type" value="Genomic_DNA"/>
</dbReference>
<dbReference type="CDD" id="cd00268">
    <property type="entry name" value="DEADc"/>
    <property type="match status" value="1"/>
</dbReference>
<proteinExistence type="inferred from homology"/>
<dbReference type="SUPFAM" id="SSF52540">
    <property type="entry name" value="P-loop containing nucleoside triphosphate hydrolases"/>
    <property type="match status" value="2"/>
</dbReference>
<comment type="caution">
    <text evidence="12">The sequence shown here is derived from an EMBL/GenBank/DDBJ whole genome shotgun (WGS) entry which is preliminary data.</text>
</comment>
<evidence type="ECO:0000313" key="12">
    <source>
        <dbReference type="EMBL" id="MDO1448677.1"/>
    </source>
</evidence>
<dbReference type="RefSeq" id="WP_302039477.1">
    <property type="nucleotide sequence ID" value="NZ_JAUKPO010000013.1"/>
</dbReference>
<evidence type="ECO:0000256" key="5">
    <source>
        <dbReference type="ARBA" id="ARBA00038437"/>
    </source>
</evidence>
<sequence>MSFTEFNLHEQVLEGLSAMNFTKPTPIQEQAIPAILDNKDLIACAQTGTGKTAAYLLPILDKITQSQQSNQINTIILAPTRELALQIDQQLEGFAYFVPVSSAAVYGGGDGASWDQQKNALVNGADIVIATPGRLIAHLNLGYVNVSKLEHLILDEADRMLDMGFYEDIMRIVSQLPKKRQTLLFSATMPHKIRELANKILVQPEQINIAISKPAAGVVQLAYLAYDQQKFGLITHLLAEKEFTSIIIFSSTKQKVKEVERTLQRNGFAAKAIHSDLEQGERETVLRNFKNRETQILIATDILSRGIDIENIDMVINFDVPHDAEDYIHRIGRTARASSTGIAVTFVNEKEIRKFARIEQFMGTEVTKPALPAQLGEGPVYDPGKKPSFPENGKKRFHKKRRNGKSSGKPANNRNANK</sequence>
<protein>
    <submittedName>
        <fullName evidence="12">DEAD/DEAH box helicase</fullName>
        <ecNumber evidence="12">3.6.4.-</ecNumber>
    </submittedName>
</protein>
<feature type="compositionally biased region" description="Basic residues" evidence="8">
    <location>
        <begin position="395"/>
        <end position="404"/>
    </location>
</feature>
<evidence type="ECO:0000256" key="4">
    <source>
        <dbReference type="ARBA" id="ARBA00022840"/>
    </source>
</evidence>
<feature type="domain" description="Helicase C-terminal" evidence="10">
    <location>
        <begin position="232"/>
        <end position="379"/>
    </location>
</feature>
<dbReference type="Proteomes" id="UP001168528">
    <property type="component" value="Unassembled WGS sequence"/>
</dbReference>
<evidence type="ECO:0000256" key="1">
    <source>
        <dbReference type="ARBA" id="ARBA00022741"/>
    </source>
</evidence>
<feature type="domain" description="DEAD-box RNA helicase Q" evidence="11">
    <location>
        <begin position="1"/>
        <end position="29"/>
    </location>
</feature>
<dbReference type="SMART" id="SM00487">
    <property type="entry name" value="DEXDc"/>
    <property type="match status" value="1"/>
</dbReference>
<dbReference type="InterPro" id="IPR014014">
    <property type="entry name" value="RNA_helicase_DEAD_Q_motif"/>
</dbReference>
<keyword evidence="2 7" id="KW-0378">Hydrolase</keyword>
<evidence type="ECO:0000259" key="9">
    <source>
        <dbReference type="PROSITE" id="PS51192"/>
    </source>
</evidence>
<dbReference type="PANTHER" id="PTHR47959:SF13">
    <property type="entry name" value="ATP-DEPENDENT RNA HELICASE RHLE"/>
    <property type="match status" value="1"/>
</dbReference>
<evidence type="ECO:0000256" key="2">
    <source>
        <dbReference type="ARBA" id="ARBA00022801"/>
    </source>
</evidence>
<keyword evidence="3 7" id="KW-0347">Helicase</keyword>
<evidence type="ECO:0000256" key="3">
    <source>
        <dbReference type="ARBA" id="ARBA00022806"/>
    </source>
</evidence>
<dbReference type="InterPro" id="IPR011545">
    <property type="entry name" value="DEAD/DEAH_box_helicase_dom"/>
</dbReference>
<keyword evidence="1 7" id="KW-0547">Nucleotide-binding</keyword>
<dbReference type="EC" id="3.6.4.-" evidence="12"/>
<dbReference type="InterPro" id="IPR027417">
    <property type="entry name" value="P-loop_NTPase"/>
</dbReference>
<dbReference type="Pfam" id="PF00270">
    <property type="entry name" value="DEAD"/>
    <property type="match status" value="1"/>
</dbReference>
<dbReference type="PROSITE" id="PS51192">
    <property type="entry name" value="HELICASE_ATP_BIND_1"/>
    <property type="match status" value="1"/>
</dbReference>
<accession>A0ABT8RD54</accession>
<name>A0ABT8RD54_9BACT</name>
<feature type="compositionally biased region" description="Polar residues" evidence="8">
    <location>
        <begin position="405"/>
        <end position="418"/>
    </location>
</feature>
<evidence type="ECO:0000259" key="10">
    <source>
        <dbReference type="PROSITE" id="PS51194"/>
    </source>
</evidence>
<evidence type="ECO:0000313" key="13">
    <source>
        <dbReference type="Proteomes" id="UP001168528"/>
    </source>
</evidence>
<dbReference type="InterPro" id="IPR014001">
    <property type="entry name" value="Helicase_ATP-bd"/>
</dbReference>
<evidence type="ECO:0000259" key="11">
    <source>
        <dbReference type="PROSITE" id="PS51195"/>
    </source>
</evidence>
<gene>
    <name evidence="12" type="ORF">Q0590_20540</name>
</gene>
<keyword evidence="4 7" id="KW-0067">ATP-binding</keyword>
<dbReference type="PANTHER" id="PTHR47959">
    <property type="entry name" value="ATP-DEPENDENT RNA HELICASE RHLE-RELATED"/>
    <property type="match status" value="1"/>
</dbReference>